<sequence length="219" mass="25210">MKALGWDERYFPFDEDEPETRMWDYYLDQPKDFSLRHWNGIRPKLEELYHQKRRRIVCEDVIEHIKAAYLQYRKTQPIMARIGLPPWHELRLLAPSLINAIVAFQETAYTDQDIQGLMDRLKHETQGFLPSAQVELVKLMNLAKPSVDEPDCSLTPPGSEKYLTGAPVLQNFLVSFAHSGHSYLALVSRTPSLVALSLVSTRHFDPPLPRLSISPPSPF</sequence>
<accession>A0A8S0WJ70</accession>
<keyword evidence="2" id="KW-1185">Reference proteome</keyword>
<dbReference type="Proteomes" id="UP000467700">
    <property type="component" value="Unassembled WGS sequence"/>
</dbReference>
<comment type="caution">
    <text evidence="1">The sequence shown here is derived from an EMBL/GenBank/DDBJ whole genome shotgun (WGS) entry which is preliminary data.</text>
</comment>
<protein>
    <submittedName>
        <fullName evidence="1">Uncharacterized protein</fullName>
    </submittedName>
</protein>
<reference evidence="1 2" key="1">
    <citation type="submission" date="2020-01" db="EMBL/GenBank/DDBJ databases">
        <authorList>
            <person name="Gupta K D."/>
        </authorList>
    </citation>
    <scope>NUCLEOTIDE SEQUENCE [LARGE SCALE GENOMIC DNA]</scope>
</reference>
<organism evidence="1 2">
    <name type="scientific">Cyclocybe aegerita</name>
    <name type="common">Black poplar mushroom</name>
    <name type="synonym">Agrocybe aegerita</name>
    <dbReference type="NCBI Taxonomy" id="1973307"/>
    <lineage>
        <taxon>Eukaryota</taxon>
        <taxon>Fungi</taxon>
        <taxon>Dikarya</taxon>
        <taxon>Basidiomycota</taxon>
        <taxon>Agaricomycotina</taxon>
        <taxon>Agaricomycetes</taxon>
        <taxon>Agaricomycetidae</taxon>
        <taxon>Agaricales</taxon>
        <taxon>Agaricineae</taxon>
        <taxon>Bolbitiaceae</taxon>
        <taxon>Cyclocybe</taxon>
    </lineage>
</organism>
<gene>
    <name evidence="1" type="ORF">AAE3_LOCUS5771</name>
</gene>
<dbReference type="EMBL" id="CACVBS010000040">
    <property type="protein sequence ID" value="CAA7263593.1"/>
    <property type="molecule type" value="Genomic_DNA"/>
</dbReference>
<evidence type="ECO:0000313" key="2">
    <source>
        <dbReference type="Proteomes" id="UP000467700"/>
    </source>
</evidence>
<proteinExistence type="predicted"/>
<name>A0A8S0WJ70_CYCAE</name>
<evidence type="ECO:0000313" key="1">
    <source>
        <dbReference type="EMBL" id="CAA7263593.1"/>
    </source>
</evidence>
<dbReference type="AlphaFoldDB" id="A0A8S0WJ70"/>